<evidence type="ECO:0000313" key="2">
    <source>
        <dbReference type="Proteomes" id="UP000281909"/>
    </source>
</evidence>
<proteinExistence type="predicted"/>
<name>A0A3S4QPJ4_PSEFL</name>
<reference evidence="1 2" key="1">
    <citation type="submission" date="2018-12" db="EMBL/GenBank/DDBJ databases">
        <authorList>
            <consortium name="Pathogen Informatics"/>
        </authorList>
    </citation>
    <scope>NUCLEOTIDE SEQUENCE [LARGE SCALE GENOMIC DNA]</scope>
    <source>
        <strain evidence="1 2">NCTC9428</strain>
    </source>
</reference>
<protein>
    <submittedName>
        <fullName evidence="1">Uncharacterized protein</fullName>
    </submittedName>
</protein>
<dbReference type="OrthoDB" id="7021542at2"/>
<gene>
    <name evidence="1" type="ORF">NCTC9428_03586</name>
</gene>
<organism evidence="1 2">
    <name type="scientific">Pseudomonas fluorescens</name>
    <dbReference type="NCBI Taxonomy" id="294"/>
    <lineage>
        <taxon>Bacteria</taxon>
        <taxon>Pseudomonadati</taxon>
        <taxon>Pseudomonadota</taxon>
        <taxon>Gammaproteobacteria</taxon>
        <taxon>Pseudomonadales</taxon>
        <taxon>Pseudomonadaceae</taxon>
        <taxon>Pseudomonas</taxon>
    </lineage>
</organism>
<dbReference type="AlphaFoldDB" id="A0A3S4QPJ4"/>
<sequence>MFRTIDGDLIGVPGLFGDGVSHWRGVSRLLRTPWYHLTLSVENDGRHSAFTVMIDDTRQLQEILVGQGPDLAITEIMAVTPSWMNKTEGWQMERLIKVTAGEDRTGSEVCLFEVAKGAVYHTSHQQDFKIEALTNLRPVFLSSMIRSA</sequence>
<dbReference type="EMBL" id="LR134318">
    <property type="protein sequence ID" value="VEF11959.1"/>
    <property type="molecule type" value="Genomic_DNA"/>
</dbReference>
<dbReference type="RefSeq" id="WP_126364888.1">
    <property type="nucleotide sequence ID" value="NZ_LR134318.1"/>
</dbReference>
<dbReference type="Proteomes" id="UP000281909">
    <property type="component" value="Chromosome"/>
</dbReference>
<accession>A0A3S4QPJ4</accession>
<evidence type="ECO:0000313" key="1">
    <source>
        <dbReference type="EMBL" id="VEF11959.1"/>
    </source>
</evidence>